<evidence type="ECO:0000313" key="3">
    <source>
        <dbReference type="Proteomes" id="UP001341820"/>
    </source>
</evidence>
<reference evidence="2 3" key="1">
    <citation type="submission" date="2023-03" db="EMBL/GenBank/DDBJ databases">
        <title>Bacillus Genome Sequencing.</title>
        <authorList>
            <person name="Dunlap C."/>
        </authorList>
    </citation>
    <scope>NUCLEOTIDE SEQUENCE [LARGE SCALE GENOMIC DNA]</scope>
    <source>
        <strain evidence="2 3">B-4107</strain>
    </source>
</reference>
<proteinExistence type="predicted"/>
<organism evidence="2 3">
    <name type="scientific">Shouchella miscanthi</name>
    <dbReference type="NCBI Taxonomy" id="2598861"/>
    <lineage>
        <taxon>Bacteria</taxon>
        <taxon>Bacillati</taxon>
        <taxon>Bacillota</taxon>
        <taxon>Bacilli</taxon>
        <taxon>Bacillales</taxon>
        <taxon>Bacillaceae</taxon>
        <taxon>Shouchella</taxon>
    </lineage>
</organism>
<dbReference type="RefSeq" id="WP_328236892.1">
    <property type="nucleotide sequence ID" value="NZ_JAROAS010000011.1"/>
</dbReference>
<evidence type="ECO:0000313" key="2">
    <source>
        <dbReference type="EMBL" id="MED4128103.1"/>
    </source>
</evidence>
<evidence type="ECO:0000256" key="1">
    <source>
        <dbReference type="SAM" id="MobiDB-lite"/>
    </source>
</evidence>
<keyword evidence="2" id="KW-0449">Lipoprotein</keyword>
<accession>A0ABU6NIT6</accession>
<dbReference type="EMBL" id="JAROAS010000011">
    <property type="protein sequence ID" value="MED4128103.1"/>
    <property type="molecule type" value="Genomic_DNA"/>
</dbReference>
<protein>
    <submittedName>
        <fullName evidence="2">Lipoprotein</fullName>
    </submittedName>
</protein>
<feature type="region of interest" description="Disordered" evidence="1">
    <location>
        <begin position="39"/>
        <end position="68"/>
    </location>
</feature>
<gene>
    <name evidence="2" type="ORF">P5F74_08160</name>
</gene>
<sequence>MKKIGSVLILTIALGLTGCNTDEDEMETDDLNGDTEVITEEELNQDEEEFEIVDEETDEDEVTEKDNE</sequence>
<keyword evidence="3" id="KW-1185">Reference proteome</keyword>
<dbReference type="PROSITE" id="PS51257">
    <property type="entry name" value="PROKAR_LIPOPROTEIN"/>
    <property type="match status" value="1"/>
</dbReference>
<dbReference type="Proteomes" id="UP001341820">
    <property type="component" value="Unassembled WGS sequence"/>
</dbReference>
<comment type="caution">
    <text evidence="2">The sequence shown here is derived from an EMBL/GenBank/DDBJ whole genome shotgun (WGS) entry which is preliminary data.</text>
</comment>
<name>A0ABU6NIT6_9BACI</name>